<feature type="coiled-coil region" evidence="2">
    <location>
        <begin position="879"/>
        <end position="913"/>
    </location>
</feature>
<evidence type="ECO:0000313" key="7">
    <source>
        <dbReference type="Proteomes" id="UP001054902"/>
    </source>
</evidence>
<name>A0AAD3CS85_9STRA</name>
<dbReference type="GO" id="GO:0051480">
    <property type="term" value="P:regulation of cytosolic calcium ion concentration"/>
    <property type="evidence" value="ECO:0007669"/>
    <property type="project" value="TreeGrafter"/>
</dbReference>
<dbReference type="CDD" id="cd00051">
    <property type="entry name" value="EFh"/>
    <property type="match status" value="1"/>
</dbReference>
<keyword evidence="2" id="KW-0175">Coiled coil</keyword>
<keyword evidence="1" id="KW-0106">Calcium</keyword>
<reference evidence="6 7" key="1">
    <citation type="journal article" date="2021" name="Sci. Rep.">
        <title>The genome of the diatom Chaetoceros tenuissimus carries an ancient integrated fragment of an extant virus.</title>
        <authorList>
            <person name="Hongo Y."/>
            <person name="Kimura K."/>
            <person name="Takaki Y."/>
            <person name="Yoshida Y."/>
            <person name="Baba S."/>
            <person name="Kobayashi G."/>
            <person name="Nagasaki K."/>
            <person name="Hano T."/>
            <person name="Tomaru Y."/>
        </authorList>
    </citation>
    <scope>NUCLEOTIDE SEQUENCE [LARGE SCALE GENOMIC DNA]</scope>
    <source>
        <strain evidence="6 7">NIES-3715</strain>
    </source>
</reference>
<feature type="compositionally biased region" description="Basic and acidic residues" evidence="3">
    <location>
        <begin position="325"/>
        <end position="334"/>
    </location>
</feature>
<keyword evidence="7" id="KW-1185">Reference proteome</keyword>
<evidence type="ECO:0000256" key="4">
    <source>
        <dbReference type="SAM" id="Phobius"/>
    </source>
</evidence>
<dbReference type="AlphaFoldDB" id="A0AAD3CS85"/>
<protein>
    <recommendedName>
        <fullName evidence="5">EF-hand domain-containing protein</fullName>
    </recommendedName>
</protein>
<feature type="domain" description="EF-hand" evidence="5">
    <location>
        <begin position="440"/>
        <end position="475"/>
    </location>
</feature>
<dbReference type="SUPFAM" id="SSF47473">
    <property type="entry name" value="EF-hand"/>
    <property type="match status" value="1"/>
</dbReference>
<dbReference type="Pfam" id="PF13499">
    <property type="entry name" value="EF-hand_7"/>
    <property type="match status" value="1"/>
</dbReference>
<dbReference type="InterPro" id="IPR002048">
    <property type="entry name" value="EF_hand_dom"/>
</dbReference>
<dbReference type="InterPro" id="IPR018247">
    <property type="entry name" value="EF_Hand_1_Ca_BS"/>
</dbReference>
<evidence type="ECO:0000256" key="1">
    <source>
        <dbReference type="ARBA" id="ARBA00022837"/>
    </source>
</evidence>
<dbReference type="GO" id="GO:0005829">
    <property type="term" value="C:cytosol"/>
    <property type="evidence" value="ECO:0007669"/>
    <property type="project" value="TreeGrafter"/>
</dbReference>
<dbReference type="InterPro" id="IPR011992">
    <property type="entry name" value="EF-hand-dom_pair"/>
</dbReference>
<dbReference type="InterPro" id="IPR051001">
    <property type="entry name" value="Calbindin_Ca-bind"/>
</dbReference>
<dbReference type="PANTHER" id="PTHR19972">
    <property type="entry name" value="CALBINDIN"/>
    <property type="match status" value="1"/>
</dbReference>
<dbReference type="PROSITE" id="PS50222">
    <property type="entry name" value="EF_HAND_2"/>
    <property type="match status" value="2"/>
</dbReference>
<dbReference type="Proteomes" id="UP001054902">
    <property type="component" value="Unassembled WGS sequence"/>
</dbReference>
<dbReference type="SMART" id="SM00054">
    <property type="entry name" value="EFh"/>
    <property type="match status" value="2"/>
</dbReference>
<evidence type="ECO:0000313" key="6">
    <source>
        <dbReference type="EMBL" id="GFH51252.1"/>
    </source>
</evidence>
<comment type="caution">
    <text evidence="6">The sequence shown here is derived from an EMBL/GenBank/DDBJ whole genome shotgun (WGS) entry which is preliminary data.</text>
</comment>
<dbReference type="GO" id="GO:0005509">
    <property type="term" value="F:calcium ion binding"/>
    <property type="evidence" value="ECO:0007669"/>
    <property type="project" value="InterPro"/>
</dbReference>
<dbReference type="PROSITE" id="PS00018">
    <property type="entry name" value="EF_HAND_1"/>
    <property type="match status" value="2"/>
</dbReference>
<feature type="compositionally biased region" description="Polar residues" evidence="3">
    <location>
        <begin position="312"/>
        <end position="324"/>
    </location>
</feature>
<dbReference type="PANTHER" id="PTHR19972:SF10">
    <property type="entry name" value="CALBINDIN-32"/>
    <property type="match status" value="1"/>
</dbReference>
<dbReference type="EMBL" id="BLLK01000045">
    <property type="protein sequence ID" value="GFH51252.1"/>
    <property type="molecule type" value="Genomic_DNA"/>
</dbReference>
<feature type="domain" description="EF-hand" evidence="5">
    <location>
        <begin position="487"/>
        <end position="522"/>
    </location>
</feature>
<organism evidence="6 7">
    <name type="scientific">Chaetoceros tenuissimus</name>
    <dbReference type="NCBI Taxonomy" id="426638"/>
    <lineage>
        <taxon>Eukaryota</taxon>
        <taxon>Sar</taxon>
        <taxon>Stramenopiles</taxon>
        <taxon>Ochrophyta</taxon>
        <taxon>Bacillariophyta</taxon>
        <taxon>Coscinodiscophyceae</taxon>
        <taxon>Chaetocerotophycidae</taxon>
        <taxon>Chaetocerotales</taxon>
        <taxon>Chaetocerotaceae</taxon>
        <taxon>Chaetoceros</taxon>
    </lineage>
</organism>
<evidence type="ECO:0000259" key="5">
    <source>
        <dbReference type="PROSITE" id="PS50222"/>
    </source>
</evidence>
<keyword evidence="4" id="KW-1133">Transmembrane helix</keyword>
<feature type="transmembrane region" description="Helical" evidence="4">
    <location>
        <begin position="79"/>
        <end position="96"/>
    </location>
</feature>
<accession>A0AAD3CS85</accession>
<gene>
    <name evidence="6" type="ORF">CTEN210_07728</name>
</gene>
<feature type="region of interest" description="Disordered" evidence="3">
    <location>
        <begin position="297"/>
        <end position="337"/>
    </location>
</feature>
<sequence>MDHLNHHCPHKTSQAFMRKVAHDDNKEGQQSDFNQSLPLATSQIHDQILNHERNERTSSSAACSQSCHRRRKQKRMCRYSTFHTAAIAFIILQAPFTSSAHFSPILPIISSSFVSNHCYDSSYCSDKNANEKKSHQKLNTRVNGDFESVCGFGRILYNTKMETEADTESMFRRKRKRFLRSIHYRPVRYDFTSMRSSLLDDEVITTTNSSDKSLLSIDPMVPEEETYLSLMREQDIKRKLTQAINTVWKMNSNETTDMNGNDSIDAVSGKLEVNPGPTKRITIRNLWKRRHARSIEEGIRRERTEPITTEEQLTSVLGETTQSSLEKDGSEPKKRKERRFAARTIAGLISALAEEATGLEVEVNARNDTPFWGKEIDDVQINFSRLGVNALRMGGLDEALNDVSQELSPSVKESMADSIEQEARKVYRDVDFNELGSENVSTRASDDIFDLIDVDNSGALDEEELTRALSIASGLPTDSDNDKPSEALSKLASRLVKIYDTNGDGVVDREEYKRLVKDMSAVRKSQKIKEKEREEKRQERLERKGGFHPLKMVKSIGHTLQKWTAKDRMHEDDSTQIVDEKVVQGENFLNALPKTNGSGIDFASAEDISDETVIDTLSKGEGSIVFTDLKLDLRRLLFGAVPLVKHITPGGPLILEPFTMTLKGSFTKEDMLESVLLDDGLRRLVARALRRRVRGLRDLLDGAVFYGRTWNMASTQAPVVEVPKLTNIEFDDNDKMIITGSAKIRTSPDQPMVENSFKLRTKIGTRENGQYIRLEEPEIALVLECPKAWERNIVSACKNFKLPIPKRPEPLYQFIPLVSPIKKTEQDGFNLGEDNRIKSIFVKDGALRFELSSVLRPGRFLGNHYLAFTIPNRTFIVTMDRIREGIKMARQNKRELERSKRESELNKKKQAKDVYKTAVAQALSSSTDVTSTAENIDLSFKKEIEEDLSFLENEASQVNESVVSDEIVPTNRPGFFGRFLEGYLEAAREETENERNERLTTAISEFFSPVDSDDMET</sequence>
<dbReference type="Gene3D" id="1.10.238.10">
    <property type="entry name" value="EF-hand"/>
    <property type="match status" value="1"/>
</dbReference>
<evidence type="ECO:0000256" key="2">
    <source>
        <dbReference type="SAM" id="Coils"/>
    </source>
</evidence>
<evidence type="ECO:0000256" key="3">
    <source>
        <dbReference type="SAM" id="MobiDB-lite"/>
    </source>
</evidence>
<proteinExistence type="predicted"/>
<keyword evidence="4" id="KW-0472">Membrane</keyword>
<keyword evidence="4" id="KW-0812">Transmembrane</keyword>
<dbReference type="GO" id="GO:0005634">
    <property type="term" value="C:nucleus"/>
    <property type="evidence" value="ECO:0007669"/>
    <property type="project" value="TreeGrafter"/>
</dbReference>